<evidence type="ECO:0000313" key="3">
    <source>
        <dbReference type="EMBL" id="KAF4584247.1"/>
    </source>
</evidence>
<proteinExistence type="inferred from homology"/>
<keyword evidence="4" id="KW-1185">Reference proteome</keyword>
<sequence>MSQSTPGLCVSPSQALAAFILGPLTLDYIRSVHASSGSSARGLASEHHGPRQRARPSFSKKTVPTITSVLHWALEREDSPAVAELWPAMLPVLLNFISDSEHVVRIKGLQLLNVFISKCPTQLLESSGLSSVFEDAVFPSLYFLPGLDSQPESTCLLCEAYRVMLQIADAKPLIPKRRLLHRIIRDGILATYDHASKSPTAVQILLRNLALTVSELGIYSVKHLMELLHLIEL</sequence>
<dbReference type="InterPro" id="IPR018870">
    <property type="entry name" value="Tti2"/>
</dbReference>
<organism evidence="3 4">
    <name type="scientific">Ophiocordyceps camponoti-floridani</name>
    <dbReference type="NCBI Taxonomy" id="2030778"/>
    <lineage>
        <taxon>Eukaryota</taxon>
        <taxon>Fungi</taxon>
        <taxon>Dikarya</taxon>
        <taxon>Ascomycota</taxon>
        <taxon>Pezizomycotina</taxon>
        <taxon>Sordariomycetes</taxon>
        <taxon>Hypocreomycetidae</taxon>
        <taxon>Hypocreales</taxon>
        <taxon>Ophiocordycipitaceae</taxon>
        <taxon>Ophiocordyceps</taxon>
    </lineage>
</organism>
<dbReference type="GO" id="GO:0110078">
    <property type="term" value="C:TTT Hsp90 cochaperone complex"/>
    <property type="evidence" value="ECO:0007669"/>
    <property type="project" value="InterPro"/>
</dbReference>
<dbReference type="SUPFAM" id="SSF48371">
    <property type="entry name" value="ARM repeat"/>
    <property type="match status" value="1"/>
</dbReference>
<dbReference type="InterPro" id="IPR016024">
    <property type="entry name" value="ARM-type_fold"/>
</dbReference>
<gene>
    <name evidence="3" type="ORF">GQ602_005620</name>
</gene>
<evidence type="ECO:0000256" key="1">
    <source>
        <dbReference type="ARBA" id="ARBA00034736"/>
    </source>
</evidence>
<evidence type="ECO:0000313" key="4">
    <source>
        <dbReference type="Proteomes" id="UP000562929"/>
    </source>
</evidence>
<dbReference type="OrthoDB" id="6417021at2759"/>
<evidence type="ECO:0000256" key="2">
    <source>
        <dbReference type="SAM" id="MobiDB-lite"/>
    </source>
</evidence>
<protein>
    <submittedName>
        <fullName evidence="3">tRNA nucleotidyltransferase</fullName>
    </submittedName>
</protein>
<dbReference type="Pfam" id="PF10521">
    <property type="entry name" value="Tti2"/>
    <property type="match status" value="1"/>
</dbReference>
<dbReference type="EMBL" id="JAACLJ010000006">
    <property type="protein sequence ID" value="KAF4584247.1"/>
    <property type="molecule type" value="Genomic_DNA"/>
</dbReference>
<comment type="similarity">
    <text evidence="1">Belongs to the TTI2 family.</text>
</comment>
<dbReference type="Proteomes" id="UP000562929">
    <property type="component" value="Unassembled WGS sequence"/>
</dbReference>
<reference evidence="3 4" key="1">
    <citation type="journal article" date="2020" name="G3 (Bethesda)">
        <title>Genetic Underpinnings of Host Manipulation by Ophiocordyceps as Revealed by Comparative Transcriptomics.</title>
        <authorList>
            <person name="Will I."/>
            <person name="Das B."/>
            <person name="Trinh T."/>
            <person name="Brachmann A."/>
            <person name="Ohm R.A."/>
            <person name="de Bekker C."/>
        </authorList>
    </citation>
    <scope>NUCLEOTIDE SEQUENCE [LARGE SCALE GENOMIC DNA]</scope>
    <source>
        <strain evidence="3 4">EC05</strain>
    </source>
</reference>
<dbReference type="PANTHER" id="PTHR32226">
    <property type="entry name" value="TELO2-INTERACTING PROTEIN 2"/>
    <property type="match status" value="1"/>
</dbReference>
<dbReference type="GO" id="GO:0005829">
    <property type="term" value="C:cytosol"/>
    <property type="evidence" value="ECO:0007669"/>
    <property type="project" value="TreeGrafter"/>
</dbReference>
<accession>A0A8H4VC48</accession>
<dbReference type="GO" id="GO:0016740">
    <property type="term" value="F:transferase activity"/>
    <property type="evidence" value="ECO:0007669"/>
    <property type="project" value="UniProtKB-KW"/>
</dbReference>
<dbReference type="GO" id="GO:0005634">
    <property type="term" value="C:nucleus"/>
    <property type="evidence" value="ECO:0007669"/>
    <property type="project" value="TreeGrafter"/>
</dbReference>
<feature type="region of interest" description="Disordered" evidence="2">
    <location>
        <begin position="40"/>
        <end position="59"/>
    </location>
</feature>
<comment type="caution">
    <text evidence="3">The sequence shown here is derived from an EMBL/GenBank/DDBJ whole genome shotgun (WGS) entry which is preliminary data.</text>
</comment>
<dbReference type="PANTHER" id="PTHR32226:SF2">
    <property type="entry name" value="TELO2-INTERACTING PROTEIN 2"/>
    <property type="match status" value="1"/>
</dbReference>
<name>A0A8H4VC48_9HYPO</name>
<keyword evidence="3" id="KW-0808">Transferase</keyword>
<dbReference type="AlphaFoldDB" id="A0A8H4VC48"/>